<dbReference type="InterPro" id="IPR037294">
    <property type="entry name" value="ABC_BtuC-like"/>
</dbReference>
<sequence>MSTSDAAVGVTSVPYNALDWLIESWSNELREIGEELGIEMLEYTFMHHAFLVGALIAVMAPLIGTFLVHRQLALIGDALAHTAFAGVAVGLFVNATFGTGISPYITAVVVAMVAALAIELISEVTDAYNDVSMAIVLSTGFALGAVLISLNTGGLAVGINQYLFGNLATVSRENAIILVVLFVAVSLIVTLTYKQLLYVTFDETAARVAGLSVPWYNRLMAMLTAMVVVGAMQIMGVILVAAMLVVPVASAAQVARSFKEALLASVVLAQLAVLVGITLSYQYEATAGGTIVLVAVAIYIGTILLGKVQSRQETAEARPIPDEREQIAD</sequence>
<feature type="transmembrane region" description="Helical" evidence="6">
    <location>
        <begin position="219"/>
        <end position="249"/>
    </location>
</feature>
<feature type="transmembrane region" description="Helical" evidence="6">
    <location>
        <begin position="78"/>
        <end position="97"/>
    </location>
</feature>
<protein>
    <submittedName>
        <fullName evidence="7">ABC transporter</fullName>
    </submittedName>
</protein>
<dbReference type="Pfam" id="PF00950">
    <property type="entry name" value="ABC-3"/>
    <property type="match status" value="1"/>
</dbReference>
<evidence type="ECO:0000256" key="1">
    <source>
        <dbReference type="ARBA" id="ARBA00004141"/>
    </source>
</evidence>
<dbReference type="PANTHER" id="PTHR30477:SF0">
    <property type="entry name" value="METAL TRANSPORT SYSTEM MEMBRANE PROTEIN TM_0125-RELATED"/>
    <property type="match status" value="1"/>
</dbReference>
<dbReference type="Gene3D" id="1.10.3470.10">
    <property type="entry name" value="ABC transporter involved in vitamin B12 uptake, BtuC"/>
    <property type="match status" value="1"/>
</dbReference>
<dbReference type="GO" id="GO:0043190">
    <property type="term" value="C:ATP-binding cassette (ABC) transporter complex"/>
    <property type="evidence" value="ECO:0007669"/>
    <property type="project" value="InterPro"/>
</dbReference>
<evidence type="ECO:0000256" key="2">
    <source>
        <dbReference type="ARBA" id="ARBA00008034"/>
    </source>
</evidence>
<dbReference type="STRING" id="1230458.C484_08393"/>
<dbReference type="PANTHER" id="PTHR30477">
    <property type="entry name" value="ABC-TRANSPORTER METAL-BINDING PROTEIN"/>
    <property type="match status" value="1"/>
</dbReference>
<feature type="transmembrane region" description="Helical" evidence="6">
    <location>
        <begin position="175"/>
        <end position="193"/>
    </location>
</feature>
<dbReference type="PATRIC" id="fig|1230458.4.peg.1672"/>
<evidence type="ECO:0000256" key="3">
    <source>
        <dbReference type="ARBA" id="ARBA00022692"/>
    </source>
</evidence>
<comment type="subcellular location">
    <subcellularLocation>
        <location evidence="1">Membrane</location>
        <topology evidence="1">Multi-pass membrane protein</topology>
    </subcellularLocation>
</comment>
<keyword evidence="4 6" id="KW-1133">Transmembrane helix</keyword>
<reference evidence="7 8" key="1">
    <citation type="journal article" date="2014" name="PLoS Genet.">
        <title>Phylogenetically driven sequencing of extremely halophilic archaea reveals strategies for static and dynamic osmo-response.</title>
        <authorList>
            <person name="Becker E.A."/>
            <person name="Seitzer P.M."/>
            <person name="Tritt A."/>
            <person name="Larsen D."/>
            <person name="Krusor M."/>
            <person name="Yao A.I."/>
            <person name="Wu D."/>
            <person name="Madern D."/>
            <person name="Eisen J.A."/>
            <person name="Darling A.E."/>
            <person name="Facciotti M.T."/>
        </authorList>
    </citation>
    <scope>NUCLEOTIDE SEQUENCE [LARGE SCALE GENOMIC DNA]</scope>
    <source>
        <strain evidence="7 8">DSM 12281</strain>
    </source>
</reference>
<comment type="caution">
    <text evidence="7">The sequence shown here is derived from an EMBL/GenBank/DDBJ whole genome shotgun (WGS) entry which is preliminary data.</text>
</comment>
<feature type="transmembrane region" description="Helical" evidence="6">
    <location>
        <begin position="287"/>
        <end position="306"/>
    </location>
</feature>
<evidence type="ECO:0000256" key="6">
    <source>
        <dbReference type="SAM" id="Phobius"/>
    </source>
</evidence>
<feature type="transmembrane region" description="Helical" evidence="6">
    <location>
        <begin position="261"/>
        <end position="281"/>
    </location>
</feature>
<dbReference type="GO" id="GO:0055085">
    <property type="term" value="P:transmembrane transport"/>
    <property type="evidence" value="ECO:0007669"/>
    <property type="project" value="InterPro"/>
</dbReference>
<feature type="transmembrane region" description="Helical" evidence="6">
    <location>
        <begin position="104"/>
        <end position="122"/>
    </location>
</feature>
<proteinExistence type="inferred from homology"/>
<name>M0A5K7_9EURY</name>
<dbReference type="SUPFAM" id="SSF81345">
    <property type="entry name" value="ABC transporter involved in vitamin B12 uptake, BtuC"/>
    <property type="match status" value="1"/>
</dbReference>
<evidence type="ECO:0000256" key="5">
    <source>
        <dbReference type="ARBA" id="ARBA00023136"/>
    </source>
</evidence>
<dbReference type="AlphaFoldDB" id="M0A5K7"/>
<dbReference type="RefSeq" id="WP_006825456.1">
    <property type="nucleotide sequence ID" value="NZ_AOIL01000028.1"/>
</dbReference>
<organism evidence="7 8">
    <name type="scientific">Natrialba taiwanensis DSM 12281</name>
    <dbReference type="NCBI Taxonomy" id="1230458"/>
    <lineage>
        <taxon>Archaea</taxon>
        <taxon>Methanobacteriati</taxon>
        <taxon>Methanobacteriota</taxon>
        <taxon>Stenosarchaea group</taxon>
        <taxon>Halobacteria</taxon>
        <taxon>Halobacteriales</taxon>
        <taxon>Natrialbaceae</taxon>
        <taxon>Natrialba</taxon>
    </lineage>
</organism>
<accession>M0A5K7</accession>
<feature type="transmembrane region" description="Helical" evidence="6">
    <location>
        <begin position="134"/>
        <end position="163"/>
    </location>
</feature>
<keyword evidence="5 6" id="KW-0472">Membrane</keyword>
<gene>
    <name evidence="7" type="ORF">C484_08393</name>
</gene>
<dbReference type="CDD" id="cd06550">
    <property type="entry name" value="TM_ABC_iron-siderophores_like"/>
    <property type="match status" value="1"/>
</dbReference>
<keyword evidence="3 6" id="KW-0812">Transmembrane</keyword>
<keyword evidence="8" id="KW-1185">Reference proteome</keyword>
<evidence type="ECO:0000313" key="8">
    <source>
        <dbReference type="Proteomes" id="UP000011648"/>
    </source>
</evidence>
<feature type="transmembrane region" description="Helical" evidence="6">
    <location>
        <begin position="49"/>
        <end position="72"/>
    </location>
</feature>
<dbReference type="OrthoDB" id="11310at2157"/>
<dbReference type="Proteomes" id="UP000011648">
    <property type="component" value="Unassembled WGS sequence"/>
</dbReference>
<dbReference type="EMBL" id="AOIL01000028">
    <property type="protein sequence ID" value="ELY92633.1"/>
    <property type="molecule type" value="Genomic_DNA"/>
</dbReference>
<evidence type="ECO:0000256" key="4">
    <source>
        <dbReference type="ARBA" id="ARBA00022989"/>
    </source>
</evidence>
<evidence type="ECO:0000313" key="7">
    <source>
        <dbReference type="EMBL" id="ELY92633.1"/>
    </source>
</evidence>
<dbReference type="InterPro" id="IPR001626">
    <property type="entry name" value="ABC_TroCD"/>
</dbReference>
<comment type="similarity">
    <text evidence="2">Belongs to the ABC-3 integral membrane protein family.</text>
</comment>